<dbReference type="PANTHER" id="PTHR31302">
    <property type="entry name" value="TRANSMEMBRANE PROTEIN WITH METALLOPHOSPHOESTERASE DOMAIN-RELATED"/>
    <property type="match status" value="1"/>
</dbReference>
<evidence type="ECO:0000256" key="2">
    <source>
        <dbReference type="ARBA" id="ARBA00022801"/>
    </source>
</evidence>
<proteinExistence type="predicted"/>
<gene>
    <name evidence="4" type="ORF">SBA5_110126</name>
</gene>
<feature type="domain" description="Calcineurin-like phosphoesterase" evidence="3">
    <location>
        <begin position="100"/>
        <end position="275"/>
    </location>
</feature>
<dbReference type="Proteomes" id="UP000239735">
    <property type="component" value="Unassembled WGS sequence"/>
</dbReference>
<dbReference type="PANTHER" id="PTHR31302:SF31">
    <property type="entry name" value="PHOSPHODIESTERASE YAEI"/>
    <property type="match status" value="1"/>
</dbReference>
<dbReference type="AlphaFoldDB" id="A0A2N9L366"/>
<dbReference type="InterPro" id="IPR051158">
    <property type="entry name" value="Metallophosphoesterase_sf"/>
</dbReference>
<organism evidence="4 5">
    <name type="scientific">Candidatus Sulfuritelmatomonas gaucii</name>
    <dbReference type="NCBI Taxonomy" id="2043161"/>
    <lineage>
        <taxon>Bacteria</taxon>
        <taxon>Pseudomonadati</taxon>
        <taxon>Acidobacteriota</taxon>
        <taxon>Terriglobia</taxon>
        <taxon>Terriglobales</taxon>
        <taxon>Acidobacteriaceae</taxon>
        <taxon>Candidatus Sulfuritelmatomonas</taxon>
    </lineage>
</organism>
<dbReference type="CDD" id="cd07385">
    <property type="entry name" value="MPP_YkuE_C"/>
    <property type="match status" value="1"/>
</dbReference>
<reference evidence="5" key="1">
    <citation type="submission" date="2018-02" db="EMBL/GenBank/DDBJ databases">
        <authorList>
            <person name="Hausmann B."/>
        </authorList>
    </citation>
    <scope>NUCLEOTIDE SEQUENCE [LARGE SCALE GENOMIC DNA]</scope>
    <source>
        <strain evidence="5">Peat soil MAG SbA5</strain>
    </source>
</reference>
<dbReference type="GO" id="GO:0008758">
    <property type="term" value="F:UDP-2,3-diacylglucosamine hydrolase activity"/>
    <property type="evidence" value="ECO:0007669"/>
    <property type="project" value="TreeGrafter"/>
</dbReference>
<dbReference type="SUPFAM" id="SSF56300">
    <property type="entry name" value="Metallo-dependent phosphatases"/>
    <property type="match status" value="1"/>
</dbReference>
<keyword evidence="2" id="KW-0378">Hydrolase</keyword>
<protein>
    <submittedName>
        <fullName evidence="4">Metallophosphoesterase</fullName>
    </submittedName>
</protein>
<dbReference type="GO" id="GO:0046872">
    <property type="term" value="F:metal ion binding"/>
    <property type="evidence" value="ECO:0007669"/>
    <property type="project" value="UniProtKB-KW"/>
</dbReference>
<keyword evidence="1" id="KW-0479">Metal-binding</keyword>
<dbReference type="GO" id="GO:0009245">
    <property type="term" value="P:lipid A biosynthetic process"/>
    <property type="evidence" value="ECO:0007669"/>
    <property type="project" value="TreeGrafter"/>
</dbReference>
<sequence>MAFFLRFSGQAEAEPTVADPLVPSHVPFSSDLAGQNPIALKMTVDLPPSKPPISRRRFLSAGLYAGAGLALYSGEIERHWIEVTRRDIFVPGLPEAFDGFRVAHLSDIHMDEYTEPFLVRDAVDHINRLHPDAVFLTGDFVTRELLPKRLSIGPAWQCASILDKLECPRRYAVLGNHDVMVGAPEVTQALTDNHISVLRNASLPIERPGGRFWVAGVDDPVKGKPDPDTAIPPSIRNVSGEPIVLLCHAPDYADKLLTFSAGPSVAFMLSGHTHGGQVRLPLMMPLFLPPLGRKYVEGWYRIGATQLYVNRGLGTVGFPVRFACPPEITLHTLRKA</sequence>
<dbReference type="Gene3D" id="3.60.21.10">
    <property type="match status" value="1"/>
</dbReference>
<dbReference type="Pfam" id="PF00149">
    <property type="entry name" value="Metallophos"/>
    <property type="match status" value="1"/>
</dbReference>
<evidence type="ECO:0000313" key="4">
    <source>
        <dbReference type="EMBL" id="SPE17766.1"/>
    </source>
</evidence>
<evidence type="ECO:0000259" key="3">
    <source>
        <dbReference type="Pfam" id="PF00149"/>
    </source>
</evidence>
<dbReference type="EMBL" id="OKRB01000013">
    <property type="protein sequence ID" value="SPE17766.1"/>
    <property type="molecule type" value="Genomic_DNA"/>
</dbReference>
<dbReference type="InterPro" id="IPR029052">
    <property type="entry name" value="Metallo-depent_PP-like"/>
</dbReference>
<evidence type="ECO:0000313" key="5">
    <source>
        <dbReference type="Proteomes" id="UP000239735"/>
    </source>
</evidence>
<dbReference type="GO" id="GO:0016020">
    <property type="term" value="C:membrane"/>
    <property type="evidence" value="ECO:0007669"/>
    <property type="project" value="GOC"/>
</dbReference>
<dbReference type="InterPro" id="IPR004843">
    <property type="entry name" value="Calcineurin-like_PHP"/>
</dbReference>
<name>A0A2N9L366_9BACT</name>
<accession>A0A2N9L366</accession>
<evidence type="ECO:0000256" key="1">
    <source>
        <dbReference type="ARBA" id="ARBA00022723"/>
    </source>
</evidence>